<accession>A0A1H7AUU3</accession>
<dbReference type="InterPro" id="IPR011059">
    <property type="entry name" value="Metal-dep_hydrolase_composite"/>
</dbReference>
<dbReference type="STRING" id="1416801.SAMN05192553_107108"/>
<dbReference type="SUPFAM" id="SSF51338">
    <property type="entry name" value="Composite domain of metallo-dependent hydrolases"/>
    <property type="match status" value="1"/>
</dbReference>
<dbReference type="InterPro" id="IPR032466">
    <property type="entry name" value="Metal_Hydrolase"/>
</dbReference>
<dbReference type="InterPro" id="IPR050378">
    <property type="entry name" value="Metallo-dep_Hydrolases_sf"/>
</dbReference>
<dbReference type="GO" id="GO:0005829">
    <property type="term" value="C:cytosol"/>
    <property type="evidence" value="ECO:0007669"/>
    <property type="project" value="TreeGrafter"/>
</dbReference>
<proteinExistence type="predicted"/>
<feature type="region of interest" description="Disordered" evidence="1">
    <location>
        <begin position="548"/>
        <end position="569"/>
    </location>
</feature>
<dbReference type="CDD" id="cd01297">
    <property type="entry name" value="D-aminoacylase"/>
    <property type="match status" value="1"/>
</dbReference>
<evidence type="ECO:0000259" key="2">
    <source>
        <dbReference type="Pfam" id="PF07969"/>
    </source>
</evidence>
<dbReference type="Gene3D" id="3.20.20.140">
    <property type="entry name" value="Metal-dependent hydrolases"/>
    <property type="match status" value="2"/>
</dbReference>
<dbReference type="SUPFAM" id="SSF51556">
    <property type="entry name" value="Metallo-dependent hydrolases"/>
    <property type="match status" value="1"/>
</dbReference>
<dbReference type="GO" id="GO:0016812">
    <property type="term" value="F:hydrolase activity, acting on carbon-nitrogen (but not peptide) bonds, in cyclic amides"/>
    <property type="evidence" value="ECO:0007669"/>
    <property type="project" value="TreeGrafter"/>
</dbReference>
<dbReference type="InterPro" id="IPR013108">
    <property type="entry name" value="Amidohydro_3"/>
</dbReference>
<evidence type="ECO:0000256" key="1">
    <source>
        <dbReference type="SAM" id="MobiDB-lite"/>
    </source>
</evidence>
<dbReference type="PANTHER" id="PTHR11647:SF1">
    <property type="entry name" value="COLLAPSIN RESPONSE MEDIATOR PROTEIN"/>
    <property type="match status" value="1"/>
</dbReference>
<evidence type="ECO:0000313" key="4">
    <source>
        <dbReference type="Proteomes" id="UP000199403"/>
    </source>
</evidence>
<dbReference type="PANTHER" id="PTHR11647">
    <property type="entry name" value="HYDRANTOINASE/DIHYDROPYRIMIDINASE FAMILY MEMBER"/>
    <property type="match status" value="1"/>
</dbReference>
<organism evidence="3 4">
    <name type="scientific">Cyclobacterium xiamenense</name>
    <dbReference type="NCBI Taxonomy" id="1297121"/>
    <lineage>
        <taxon>Bacteria</taxon>
        <taxon>Pseudomonadati</taxon>
        <taxon>Bacteroidota</taxon>
        <taxon>Cytophagia</taxon>
        <taxon>Cytophagales</taxon>
        <taxon>Cyclobacteriaceae</taxon>
        <taxon>Cyclobacterium</taxon>
    </lineage>
</organism>
<reference evidence="4" key="1">
    <citation type="submission" date="2016-10" db="EMBL/GenBank/DDBJ databases">
        <authorList>
            <person name="Varghese N."/>
            <person name="Submissions S."/>
        </authorList>
    </citation>
    <scope>NUCLEOTIDE SEQUENCE [LARGE SCALE GENOMIC DNA]</scope>
    <source>
        <strain evidence="4">IBRC-M 10761</strain>
    </source>
</reference>
<evidence type="ECO:0000313" key="3">
    <source>
        <dbReference type="EMBL" id="SEJ65630.1"/>
    </source>
</evidence>
<dbReference type="AlphaFoldDB" id="A0A1H7AUU3"/>
<dbReference type="Pfam" id="PF07969">
    <property type="entry name" value="Amidohydro_3"/>
    <property type="match status" value="1"/>
</dbReference>
<gene>
    <name evidence="3" type="ORF">SAMN05192553_107108</name>
</gene>
<dbReference type="Proteomes" id="UP000199403">
    <property type="component" value="Unassembled WGS sequence"/>
</dbReference>
<feature type="domain" description="Amidohydrolase 3" evidence="2">
    <location>
        <begin position="384"/>
        <end position="544"/>
    </location>
</feature>
<keyword evidence="4" id="KW-1185">Reference proteome</keyword>
<dbReference type="Gene3D" id="2.30.40.10">
    <property type="entry name" value="Urease, subunit C, domain 1"/>
    <property type="match status" value="1"/>
</dbReference>
<dbReference type="EMBL" id="FNZH01000007">
    <property type="protein sequence ID" value="SEJ65630.1"/>
    <property type="molecule type" value="Genomic_DNA"/>
</dbReference>
<protein>
    <submittedName>
        <fullName evidence="3">N-acyl-D-amino-acid deacylase</fullName>
    </submittedName>
</protein>
<name>A0A1H7AUU3_9BACT</name>
<sequence>MDVPFINTYMRPLLPLFATFILVYGCTTPEPYDVLIRNGQVVDGSGSPAITTDVGIRGDTIAAIGALSEAKGKIEIDATGLVVAPGFINMLSWATESLIEDGRSQSDIRQGVTLEVFGEGTSMGPLSEQMKADMLRQQGDVTFPISWTSLGEYLDFIVKKGVSPNVASFVGATTLRIHTVGFENRAPTVEELDSMKVLVGQAMEEGALGIGSSLIYAPAFYSSTEELIELSKVAASYSGMYISHLRSEGNQLLESLDELIRIADEAGIRAEVYHLKMAGKENWNKFDAVVNTIDSARAAGLTVTANMYTYTAGSTGLDASMPPWVQEGGYEQWAERLQDPIVRKRLLKEMVTPTTEWESLLMGVEAYEDILLIGFKNDSLKYLTGKSLAEVAEMRKTSPVETAMDLVVQDGSRVGAVYFLMSEENVKKQLRLPYMSFGSDARSLAPEGVFLKSSTHPRAFGNFARLLGKYVRDENVIPLEEAIYKLTSLPATNLRIKKRGALKEGFFADVVLFDPGEIQDRATYDDPMRYATGMVHVFVNGTQVLKDGEHTGALPGRVVKGPGYQPDRP</sequence>